<evidence type="ECO:0000259" key="2">
    <source>
        <dbReference type="Pfam" id="PF04366"/>
    </source>
</evidence>
<proteinExistence type="predicted"/>
<sequence>MRPLCKLCILLAGLGLPVMALAVGGWDPAKKQTETAKQQKAANPKVAQAVADFKNHDPSIKRFFDSAYGYTVFPTVAKGGIGIGGAYGEGEVYERGRLVGTASLTQVTIGFQLGGQAYSEIVFFKDKKTLDDFKQGNFELSAQASAVAATAGAAANADYDKGVAVFTYIKGGLMYEASVGGQKFSFTPK</sequence>
<reference evidence="3 4" key="1">
    <citation type="journal article" date="2016" name="Nat. Commun.">
        <title>Thousands of microbial genomes shed light on interconnected biogeochemical processes in an aquifer system.</title>
        <authorList>
            <person name="Anantharaman K."/>
            <person name="Brown C.T."/>
            <person name="Hug L.A."/>
            <person name="Sharon I."/>
            <person name="Castelle C.J."/>
            <person name="Probst A.J."/>
            <person name="Thomas B.C."/>
            <person name="Singh A."/>
            <person name="Wilkins M.J."/>
            <person name="Karaoz U."/>
            <person name="Brodie E.L."/>
            <person name="Williams K.H."/>
            <person name="Hubbard S.S."/>
            <person name="Banfield J.F."/>
        </authorList>
    </citation>
    <scope>NUCLEOTIDE SEQUENCE [LARGE SCALE GENOMIC DNA]</scope>
</reference>
<keyword evidence="1" id="KW-0732">Signal</keyword>
<protein>
    <recommendedName>
        <fullName evidence="2">Ysc84 actin-binding domain-containing protein</fullName>
    </recommendedName>
</protein>
<feature type="domain" description="Ysc84 actin-binding" evidence="2">
    <location>
        <begin position="106"/>
        <end position="184"/>
    </location>
</feature>
<feature type="signal peptide" evidence="1">
    <location>
        <begin position="1"/>
        <end position="22"/>
    </location>
</feature>
<dbReference type="Proteomes" id="UP000179334">
    <property type="component" value="Unassembled WGS sequence"/>
</dbReference>
<evidence type="ECO:0000313" key="3">
    <source>
        <dbReference type="EMBL" id="OGI38279.1"/>
    </source>
</evidence>
<gene>
    <name evidence="3" type="ORF">A2V91_04605</name>
</gene>
<dbReference type="AlphaFoldDB" id="A0A1F6SZY9"/>
<dbReference type="EMBL" id="MFSR01000078">
    <property type="protein sequence ID" value="OGI38279.1"/>
    <property type="molecule type" value="Genomic_DNA"/>
</dbReference>
<feature type="chain" id="PRO_5009225413" description="Ysc84 actin-binding domain-containing protein" evidence="1">
    <location>
        <begin position="23"/>
        <end position="189"/>
    </location>
</feature>
<organism evidence="3 4">
    <name type="scientific">Candidatus Muproteobacteria bacterium RBG_16_64_10</name>
    <dbReference type="NCBI Taxonomy" id="1817757"/>
    <lineage>
        <taxon>Bacteria</taxon>
        <taxon>Pseudomonadati</taxon>
        <taxon>Pseudomonadota</taxon>
        <taxon>Candidatus Muproteobacteria</taxon>
    </lineage>
</organism>
<accession>A0A1F6SZY9</accession>
<evidence type="ECO:0000313" key="4">
    <source>
        <dbReference type="Proteomes" id="UP000179334"/>
    </source>
</evidence>
<evidence type="ECO:0000256" key="1">
    <source>
        <dbReference type="SAM" id="SignalP"/>
    </source>
</evidence>
<comment type="caution">
    <text evidence="3">The sequence shown here is derived from an EMBL/GenBank/DDBJ whole genome shotgun (WGS) entry which is preliminary data.</text>
</comment>
<dbReference type="Pfam" id="PF04366">
    <property type="entry name" value="Ysc84"/>
    <property type="match status" value="1"/>
</dbReference>
<name>A0A1F6SZY9_9PROT</name>
<dbReference type="InterPro" id="IPR007461">
    <property type="entry name" value="Ysc84_actin-binding"/>
</dbReference>